<feature type="region of interest" description="Disordered" evidence="1">
    <location>
        <begin position="289"/>
        <end position="312"/>
    </location>
</feature>
<evidence type="ECO:0000256" key="1">
    <source>
        <dbReference type="SAM" id="MobiDB-lite"/>
    </source>
</evidence>
<feature type="compositionally biased region" description="Basic and acidic residues" evidence="1">
    <location>
        <begin position="42"/>
        <end position="53"/>
    </location>
</feature>
<protein>
    <submittedName>
        <fullName evidence="4">CLUMA_CG009490, isoform A</fullName>
    </submittedName>
</protein>
<keyword evidence="2" id="KW-0732">Signal</keyword>
<keyword evidence="5" id="KW-1185">Reference proteome</keyword>
<dbReference type="PROSITE" id="PS50940">
    <property type="entry name" value="CHIT_BIND_II"/>
    <property type="match status" value="1"/>
</dbReference>
<dbReference type="STRING" id="568069.A0A1J1I6Z8"/>
<gene>
    <name evidence="4" type="primary">putative GK17584</name>
    <name evidence="4" type="ORF">CLUMA_CG009490</name>
</gene>
<dbReference type="PANTHER" id="PTHR22933:SF43">
    <property type="entry name" value="LP10131P"/>
    <property type="match status" value="1"/>
</dbReference>
<evidence type="ECO:0000313" key="4">
    <source>
        <dbReference type="EMBL" id="CRK96053.1"/>
    </source>
</evidence>
<dbReference type="AlphaFoldDB" id="A0A1J1I6Z8"/>
<dbReference type="InterPro" id="IPR052976">
    <property type="entry name" value="Scoloptoxin-like"/>
</dbReference>
<dbReference type="GO" id="GO:0008061">
    <property type="term" value="F:chitin binding"/>
    <property type="evidence" value="ECO:0007669"/>
    <property type="project" value="InterPro"/>
</dbReference>
<dbReference type="EMBL" id="CVRI01000043">
    <property type="protein sequence ID" value="CRK96053.1"/>
    <property type="molecule type" value="Genomic_DNA"/>
</dbReference>
<dbReference type="InterPro" id="IPR002557">
    <property type="entry name" value="Chitin-bd_dom"/>
</dbReference>
<dbReference type="InterPro" id="IPR036508">
    <property type="entry name" value="Chitin-bd_dom_sf"/>
</dbReference>
<sequence length="312" mass="35767">MKIQLLRIIFLVIIGVRNLKAEDEVTEMSSVTLEPSIISEKIDDAESSGRNDDATEENELEARLPSDSQSIRSEIIDTKFSCTDREPGYYADVDNECQIFHRCLEGQQRVFSFICPDQTVFSQRVLVCVWNDTKDFDCEDSEDYFEESNRAFSGNSTAEMAIHENLKNSTEISNMENNDADESDQTKNNLMSEDIKMMEIMPTHDFEIIEEKTEVIEKSSVEENVEEETEESNEYQAELIPNSQHDHDASIAASTSELDVTNHPQKISLSILDPIIEMPSLNDQLQMSEQSRNIRKRSGNHRRRFLFKADAQ</sequence>
<name>A0A1J1I6Z8_9DIPT</name>
<dbReference type="GO" id="GO:0005576">
    <property type="term" value="C:extracellular region"/>
    <property type="evidence" value="ECO:0007669"/>
    <property type="project" value="InterPro"/>
</dbReference>
<dbReference type="Gene3D" id="3.20.20.80">
    <property type="entry name" value="Glycosidases"/>
    <property type="match status" value="1"/>
</dbReference>
<dbReference type="PANTHER" id="PTHR22933">
    <property type="entry name" value="FI18007P1-RELATED"/>
    <property type="match status" value="1"/>
</dbReference>
<evidence type="ECO:0000259" key="3">
    <source>
        <dbReference type="PROSITE" id="PS50940"/>
    </source>
</evidence>
<evidence type="ECO:0000313" key="5">
    <source>
        <dbReference type="Proteomes" id="UP000183832"/>
    </source>
</evidence>
<feature type="compositionally biased region" description="Basic residues" evidence="1">
    <location>
        <begin position="293"/>
        <end position="306"/>
    </location>
</feature>
<organism evidence="4 5">
    <name type="scientific">Clunio marinus</name>
    <dbReference type="NCBI Taxonomy" id="568069"/>
    <lineage>
        <taxon>Eukaryota</taxon>
        <taxon>Metazoa</taxon>
        <taxon>Ecdysozoa</taxon>
        <taxon>Arthropoda</taxon>
        <taxon>Hexapoda</taxon>
        <taxon>Insecta</taxon>
        <taxon>Pterygota</taxon>
        <taxon>Neoptera</taxon>
        <taxon>Endopterygota</taxon>
        <taxon>Diptera</taxon>
        <taxon>Nematocera</taxon>
        <taxon>Chironomoidea</taxon>
        <taxon>Chironomidae</taxon>
        <taxon>Clunio</taxon>
    </lineage>
</organism>
<feature type="domain" description="Chitin-binding type-2" evidence="3">
    <location>
        <begin position="79"/>
        <end position="140"/>
    </location>
</feature>
<feature type="signal peptide" evidence="2">
    <location>
        <begin position="1"/>
        <end position="21"/>
    </location>
</feature>
<dbReference type="OrthoDB" id="6407151at2759"/>
<proteinExistence type="predicted"/>
<dbReference type="Pfam" id="PF01607">
    <property type="entry name" value="CBM_14"/>
    <property type="match status" value="1"/>
</dbReference>
<dbReference type="SMART" id="SM00494">
    <property type="entry name" value="ChtBD2"/>
    <property type="match status" value="1"/>
</dbReference>
<dbReference type="Proteomes" id="UP000183832">
    <property type="component" value="Unassembled WGS sequence"/>
</dbReference>
<feature type="chain" id="PRO_5013221432" evidence="2">
    <location>
        <begin position="22"/>
        <end position="312"/>
    </location>
</feature>
<feature type="region of interest" description="Disordered" evidence="1">
    <location>
        <begin position="42"/>
        <end position="66"/>
    </location>
</feature>
<reference evidence="4 5" key="1">
    <citation type="submission" date="2015-04" db="EMBL/GenBank/DDBJ databases">
        <authorList>
            <person name="Syromyatnikov M.Y."/>
            <person name="Popov V.N."/>
        </authorList>
    </citation>
    <scope>NUCLEOTIDE SEQUENCE [LARGE SCALE GENOMIC DNA]</scope>
</reference>
<dbReference type="SUPFAM" id="SSF57625">
    <property type="entry name" value="Invertebrate chitin-binding proteins"/>
    <property type="match status" value="1"/>
</dbReference>
<evidence type="ECO:0000256" key="2">
    <source>
        <dbReference type="SAM" id="SignalP"/>
    </source>
</evidence>
<accession>A0A1J1I6Z8</accession>